<dbReference type="RefSeq" id="WP_066088424.1">
    <property type="nucleotide sequence ID" value="NZ_CP126114.1"/>
</dbReference>
<protein>
    <recommendedName>
        <fullName evidence="7">Acyl-CoA dehydrogenase</fullName>
    </recommendedName>
</protein>
<dbReference type="Pfam" id="PF02770">
    <property type="entry name" value="Acyl-CoA_dh_M"/>
    <property type="match status" value="1"/>
</dbReference>
<dbReference type="PANTHER" id="PTHR43884:SF12">
    <property type="entry name" value="ISOVALERYL-COA DEHYDROGENASE, MITOCHONDRIAL-RELATED"/>
    <property type="match status" value="1"/>
</dbReference>
<dbReference type="FunFam" id="1.10.540.10:FF:000002">
    <property type="entry name" value="Acyl-CoA dehydrogenase FadE19"/>
    <property type="match status" value="1"/>
</dbReference>
<dbReference type="SUPFAM" id="SSF47203">
    <property type="entry name" value="Acyl-CoA dehydrogenase C-terminal domain-like"/>
    <property type="match status" value="1"/>
</dbReference>
<dbReference type="Gene3D" id="1.20.140.10">
    <property type="entry name" value="Butyryl-CoA Dehydrogenase, subunit A, domain 3"/>
    <property type="match status" value="1"/>
</dbReference>
<dbReference type="Gene3D" id="1.10.540.10">
    <property type="entry name" value="Acyl-CoA dehydrogenase/oxidase, N-terminal domain"/>
    <property type="match status" value="1"/>
</dbReference>
<evidence type="ECO:0000259" key="9">
    <source>
        <dbReference type="Pfam" id="PF00441"/>
    </source>
</evidence>
<gene>
    <name evidence="12" type="ORF">QNH39_15770</name>
</gene>
<dbReference type="InterPro" id="IPR006089">
    <property type="entry name" value="Acyl-CoA_DH_CS"/>
</dbReference>
<dbReference type="EMBL" id="CP126114">
    <property type="protein sequence ID" value="WHY84133.1"/>
    <property type="molecule type" value="Genomic_DNA"/>
</dbReference>
<keyword evidence="13" id="KW-1185">Reference proteome</keyword>
<dbReference type="FunFam" id="2.40.110.10:FF:000001">
    <property type="entry name" value="Acyl-CoA dehydrogenase, mitochondrial"/>
    <property type="match status" value="1"/>
</dbReference>
<feature type="domain" description="Acyl-CoA dehydrogenase/oxidase N-terminal" evidence="11">
    <location>
        <begin position="6"/>
        <end position="115"/>
    </location>
</feature>
<dbReference type="InterPro" id="IPR013786">
    <property type="entry name" value="AcylCoA_DH/ox_N"/>
</dbReference>
<dbReference type="PIRSF" id="PIRSF016578">
    <property type="entry name" value="HsaA"/>
    <property type="match status" value="1"/>
</dbReference>
<feature type="domain" description="Acyl-CoA dehydrogenase/oxidase C-terminal" evidence="9">
    <location>
        <begin position="228"/>
        <end position="376"/>
    </location>
</feature>
<dbReference type="GO" id="GO:0050660">
    <property type="term" value="F:flavin adenine dinucleotide binding"/>
    <property type="evidence" value="ECO:0007669"/>
    <property type="project" value="InterPro"/>
</dbReference>
<dbReference type="InterPro" id="IPR006091">
    <property type="entry name" value="Acyl-CoA_Oxase/DH_mid-dom"/>
</dbReference>
<dbReference type="KEGG" id="nnv:QNH39_15770"/>
<evidence type="ECO:0000256" key="2">
    <source>
        <dbReference type="ARBA" id="ARBA00009347"/>
    </source>
</evidence>
<evidence type="ECO:0000256" key="3">
    <source>
        <dbReference type="ARBA" id="ARBA00022630"/>
    </source>
</evidence>
<evidence type="ECO:0000259" key="11">
    <source>
        <dbReference type="Pfam" id="PF02771"/>
    </source>
</evidence>
<dbReference type="PANTHER" id="PTHR43884">
    <property type="entry name" value="ACYL-COA DEHYDROGENASE"/>
    <property type="match status" value="1"/>
</dbReference>
<sequence>MEFKLSDELLAIKALARDFTNEEIMPVARKYDEEEKFPEEVFQKLRDIGLFNLAVPEKYGGPGIDKISQALIVEEISRGCAGIATSCEGNSLVSYPILISGTEEQKKKYLGRLTYGGQFGSFSLTEPEAGSDVASLSTTIERKGDEYILNGEKVFITNANHSNFYVVLAKHKGSEKPKRFTALIVDRDFGGVSVGEKEKKMGLRASATGSIRFEDVRVPIANRIGSEGEGFQLFMKALAYGRPMVGALSVGIAQGAYEAALNYAKERKQFGKPISQFQSIQFMLADMAMNIEAARLLVYKSAYLLQQGTPSPTVGAFAKCFASDTAMKVTTDAVQIFGGNGYMREYPVEKYMRDAKITQIYEGTNQIQRVVIAKEILK</sequence>
<reference evidence="12" key="1">
    <citation type="submission" date="2023-05" db="EMBL/GenBank/DDBJ databases">
        <title>Comparative genomics of Bacillaceae isolates and their secondary metabolite potential.</title>
        <authorList>
            <person name="Song L."/>
            <person name="Nielsen L.J."/>
            <person name="Mohite O."/>
            <person name="Xu X."/>
            <person name="Weber T."/>
            <person name="Kovacs A.T."/>
        </authorList>
    </citation>
    <scope>NUCLEOTIDE SEQUENCE</scope>
    <source>
        <strain evidence="12">XLM17</strain>
    </source>
</reference>
<evidence type="ECO:0000313" key="12">
    <source>
        <dbReference type="EMBL" id="WHY84133.1"/>
    </source>
</evidence>
<dbReference type="InterPro" id="IPR009075">
    <property type="entry name" value="AcylCo_DH/oxidase_C"/>
</dbReference>
<comment type="similarity">
    <text evidence="2 8">Belongs to the acyl-CoA dehydrogenase family.</text>
</comment>
<dbReference type="Gene3D" id="2.40.110.10">
    <property type="entry name" value="Butyryl-CoA Dehydrogenase, subunit A, domain 2"/>
    <property type="match status" value="1"/>
</dbReference>
<evidence type="ECO:0000256" key="1">
    <source>
        <dbReference type="ARBA" id="ARBA00001974"/>
    </source>
</evidence>
<evidence type="ECO:0000256" key="7">
    <source>
        <dbReference type="ARBA" id="ARBA00067585"/>
    </source>
</evidence>
<dbReference type="InterPro" id="IPR037069">
    <property type="entry name" value="AcylCoA_DH/ox_N_sf"/>
</dbReference>
<feature type="domain" description="Acyl-CoA oxidase/dehydrogenase middle" evidence="10">
    <location>
        <begin position="121"/>
        <end position="216"/>
    </location>
</feature>
<dbReference type="Pfam" id="PF02771">
    <property type="entry name" value="Acyl-CoA_dh_N"/>
    <property type="match status" value="1"/>
</dbReference>
<name>A0AA95SAQ7_9BACI</name>
<dbReference type="Proteomes" id="UP001178288">
    <property type="component" value="Chromosome"/>
</dbReference>
<dbReference type="AlphaFoldDB" id="A0AA95SAQ7"/>
<dbReference type="Pfam" id="PF00441">
    <property type="entry name" value="Acyl-CoA_dh_1"/>
    <property type="match status" value="1"/>
</dbReference>
<dbReference type="SUPFAM" id="SSF56645">
    <property type="entry name" value="Acyl-CoA dehydrogenase NM domain-like"/>
    <property type="match status" value="1"/>
</dbReference>
<dbReference type="FunFam" id="1.20.140.10:FF:000004">
    <property type="entry name" value="Acyl-CoA dehydrogenase FadE25"/>
    <property type="match status" value="1"/>
</dbReference>
<dbReference type="GO" id="GO:0003995">
    <property type="term" value="F:acyl-CoA dehydrogenase activity"/>
    <property type="evidence" value="ECO:0007669"/>
    <property type="project" value="InterPro"/>
</dbReference>
<accession>A0AA95SAQ7</accession>
<keyword evidence="5 8" id="KW-0560">Oxidoreductase</keyword>
<proteinExistence type="inferred from homology"/>
<dbReference type="PROSITE" id="PS00073">
    <property type="entry name" value="ACYL_COA_DH_2"/>
    <property type="match status" value="1"/>
</dbReference>
<evidence type="ECO:0000259" key="10">
    <source>
        <dbReference type="Pfam" id="PF02770"/>
    </source>
</evidence>
<dbReference type="InterPro" id="IPR046373">
    <property type="entry name" value="Acyl-CoA_Oxase/DH_mid-dom_sf"/>
</dbReference>
<evidence type="ECO:0000256" key="8">
    <source>
        <dbReference type="RuleBase" id="RU362125"/>
    </source>
</evidence>
<keyword evidence="4 8" id="KW-0274">FAD</keyword>
<keyword evidence="3 8" id="KW-0285">Flavoprotein</keyword>
<evidence type="ECO:0000256" key="5">
    <source>
        <dbReference type="ARBA" id="ARBA00023002"/>
    </source>
</evidence>
<dbReference type="InterPro" id="IPR036250">
    <property type="entry name" value="AcylCo_DH-like_C"/>
</dbReference>
<organism evidence="12 13">
    <name type="scientific">Neobacillus novalis</name>
    <dbReference type="NCBI Taxonomy" id="220687"/>
    <lineage>
        <taxon>Bacteria</taxon>
        <taxon>Bacillati</taxon>
        <taxon>Bacillota</taxon>
        <taxon>Bacilli</taxon>
        <taxon>Bacillales</taxon>
        <taxon>Bacillaceae</taxon>
        <taxon>Neobacillus</taxon>
    </lineage>
</organism>
<evidence type="ECO:0000256" key="6">
    <source>
        <dbReference type="ARBA" id="ARBA00052546"/>
    </source>
</evidence>
<evidence type="ECO:0000313" key="13">
    <source>
        <dbReference type="Proteomes" id="UP001178288"/>
    </source>
</evidence>
<evidence type="ECO:0000256" key="4">
    <source>
        <dbReference type="ARBA" id="ARBA00022827"/>
    </source>
</evidence>
<comment type="catalytic activity">
    <reaction evidence="6">
        <text>a 2,3-saturated acyl-CoA + A = a 2,3-dehydroacyl-CoA + AH2</text>
        <dbReference type="Rhea" id="RHEA:48608"/>
        <dbReference type="ChEBI" id="CHEBI:13193"/>
        <dbReference type="ChEBI" id="CHEBI:17499"/>
        <dbReference type="ChEBI" id="CHEBI:60015"/>
        <dbReference type="ChEBI" id="CHEBI:65111"/>
    </reaction>
</comment>
<dbReference type="InterPro" id="IPR009100">
    <property type="entry name" value="AcylCoA_DH/oxidase_NM_dom_sf"/>
</dbReference>
<comment type="cofactor">
    <cofactor evidence="1 8">
        <name>FAD</name>
        <dbReference type="ChEBI" id="CHEBI:57692"/>
    </cofactor>
</comment>